<feature type="non-terminal residue" evidence="1">
    <location>
        <position position="1"/>
    </location>
</feature>
<organism evidence="1">
    <name type="scientific">Cherax quadricarinatus</name>
    <name type="common">Australian red claw crayfish</name>
    <dbReference type="NCBI Taxonomy" id="27406"/>
    <lineage>
        <taxon>Eukaryota</taxon>
        <taxon>Metazoa</taxon>
        <taxon>Ecdysozoa</taxon>
        <taxon>Arthropoda</taxon>
        <taxon>Crustacea</taxon>
        <taxon>Multicrustacea</taxon>
        <taxon>Malacostraca</taxon>
        <taxon>Eumalacostraca</taxon>
        <taxon>Eucarida</taxon>
        <taxon>Decapoda</taxon>
        <taxon>Pleocyemata</taxon>
        <taxon>Astacidea</taxon>
        <taxon>Parastacoidea</taxon>
        <taxon>Parastacidae</taxon>
        <taxon>Cherax</taxon>
    </lineage>
</organism>
<proteinExistence type="evidence at transcript level"/>
<protein>
    <submittedName>
        <fullName evidence="1">Translocon-associated complex TRAP delta subunit</fullName>
    </submittedName>
</protein>
<dbReference type="AlphaFoldDB" id="G0ZJB5"/>
<reference evidence="1" key="2">
    <citation type="submission" date="2011-02" db="EMBL/GenBank/DDBJ databases">
        <authorList>
            <person name="Liu H.-P."/>
            <person name="Chen R.-Y."/>
            <person name="Zhang Q.-X."/>
            <person name="Peng H."/>
            <person name="Wang K.-J."/>
        </authorList>
    </citation>
    <scope>NUCLEOTIDE SEQUENCE</scope>
</reference>
<reference evidence="1" key="1">
    <citation type="journal article" date="2011" name="Dev. Comp. Immunol.">
        <title>Differential gene expression profile from haematopoietic tissue stem cells of red claw crayfish, Cherax quadricarinatus, in response to WSSV infection.</title>
        <authorList>
            <person name="Liu H.P."/>
            <person name="Chen R.Y."/>
            <person name="Zhang Q.X."/>
            <person name="Peng H."/>
            <person name="Wang K.J."/>
        </authorList>
    </citation>
    <scope>NUCLEOTIDE SEQUENCE</scope>
</reference>
<dbReference type="EMBL" id="JF284566">
    <property type="protein sequence ID" value="AEL23112.1"/>
    <property type="molecule type" value="mRNA"/>
</dbReference>
<sequence length="45" mass="5053">QPQANINFDLSGASGGPWVQSKTNFIMVSIFQENYALTQKTRHKV</sequence>
<evidence type="ECO:0000313" key="1">
    <source>
        <dbReference type="EMBL" id="AEL23112.1"/>
    </source>
</evidence>
<name>G0ZJB5_CHEQU</name>
<accession>G0ZJB5</accession>